<reference evidence="10" key="1">
    <citation type="submission" date="2021-09" db="EMBL/GenBank/DDBJ databases">
        <authorList>
            <consortium name="AG Swart"/>
            <person name="Singh M."/>
            <person name="Singh A."/>
            <person name="Seah K."/>
            <person name="Emmerich C."/>
        </authorList>
    </citation>
    <scope>NUCLEOTIDE SEQUENCE</scope>
    <source>
        <strain evidence="10">ATCC30299</strain>
    </source>
</reference>
<evidence type="ECO:0000256" key="8">
    <source>
        <dbReference type="SAM" id="Phobius"/>
    </source>
</evidence>
<sequence>MERNYFLSEMIILLLIQACIGIPLYNYENLQHYGEIKVGGQTIKVMFDTGSNHLWVASKYCTSRGCKKHKTYDPDKSDTIKELNMSFEVEYGSGIIQGDLIKENIEIGDLMIENLNIGLVNSEIGNIFEFLPFAGIVGLGIPQDSEWPNILKTIKDKGILSENILSISLGKDDGDNGELLIGSINNKKFLGNITYYPVTSKEYWQISLQDIKINGMPIGVCQSLITQRGNCPAVLDTGTSVIAAPSELIEDLSILLHIKHDCSNIDLLPKISFQIGNELYTFEKYDYVTFSHHRCSLALMPLDVPAPKGPLIVLGDTFLRKVYTVFDFKKLRIGLALAN</sequence>
<evidence type="ECO:0000256" key="6">
    <source>
        <dbReference type="PIRSR" id="PIRSR601461-2"/>
    </source>
</evidence>
<keyword evidence="8" id="KW-0472">Membrane</keyword>
<feature type="transmembrane region" description="Helical" evidence="8">
    <location>
        <begin position="6"/>
        <end position="27"/>
    </location>
</feature>
<feature type="active site" evidence="5">
    <location>
        <position position="236"/>
    </location>
</feature>
<accession>A0AAU9J0Y6</accession>
<evidence type="ECO:0000313" key="10">
    <source>
        <dbReference type="EMBL" id="CAG9315431.1"/>
    </source>
</evidence>
<organism evidence="10 11">
    <name type="scientific">Blepharisma stoltei</name>
    <dbReference type="NCBI Taxonomy" id="1481888"/>
    <lineage>
        <taxon>Eukaryota</taxon>
        <taxon>Sar</taxon>
        <taxon>Alveolata</taxon>
        <taxon>Ciliophora</taxon>
        <taxon>Postciliodesmatophora</taxon>
        <taxon>Heterotrichea</taxon>
        <taxon>Heterotrichida</taxon>
        <taxon>Blepharismidae</taxon>
        <taxon>Blepharisma</taxon>
    </lineage>
</organism>
<dbReference type="PANTHER" id="PTHR47966">
    <property type="entry name" value="BETA-SITE APP-CLEAVING ENZYME, ISOFORM A-RELATED"/>
    <property type="match status" value="1"/>
</dbReference>
<feature type="domain" description="Peptidase A1" evidence="9">
    <location>
        <begin position="32"/>
        <end position="336"/>
    </location>
</feature>
<dbReference type="EMBL" id="CAJZBQ010000013">
    <property type="protein sequence ID" value="CAG9315431.1"/>
    <property type="molecule type" value="Genomic_DNA"/>
</dbReference>
<evidence type="ECO:0000313" key="11">
    <source>
        <dbReference type="Proteomes" id="UP001162131"/>
    </source>
</evidence>
<dbReference type="PROSITE" id="PS00141">
    <property type="entry name" value="ASP_PROTEASE"/>
    <property type="match status" value="2"/>
</dbReference>
<dbReference type="InterPro" id="IPR021109">
    <property type="entry name" value="Peptidase_aspartic_dom_sf"/>
</dbReference>
<name>A0AAU9J0Y6_9CILI</name>
<dbReference type="PROSITE" id="PS51767">
    <property type="entry name" value="PEPTIDASE_A1"/>
    <property type="match status" value="1"/>
</dbReference>
<comment type="caution">
    <text evidence="10">The sequence shown here is derived from an EMBL/GenBank/DDBJ whole genome shotgun (WGS) entry which is preliminary data.</text>
</comment>
<comment type="similarity">
    <text evidence="1 7">Belongs to the peptidase A1 family.</text>
</comment>
<evidence type="ECO:0000259" key="9">
    <source>
        <dbReference type="PROSITE" id="PS51767"/>
    </source>
</evidence>
<feature type="active site" evidence="5">
    <location>
        <position position="48"/>
    </location>
</feature>
<keyword evidence="8" id="KW-0812">Transmembrane</keyword>
<dbReference type="SUPFAM" id="SSF50630">
    <property type="entry name" value="Acid proteases"/>
    <property type="match status" value="1"/>
</dbReference>
<keyword evidence="2 7" id="KW-0645">Protease</keyword>
<feature type="disulfide bond" evidence="6">
    <location>
        <begin position="61"/>
        <end position="66"/>
    </location>
</feature>
<dbReference type="Gene3D" id="2.40.70.10">
    <property type="entry name" value="Acid Proteases"/>
    <property type="match status" value="2"/>
</dbReference>
<dbReference type="InterPro" id="IPR034164">
    <property type="entry name" value="Pepsin-like_dom"/>
</dbReference>
<keyword evidence="3 7" id="KW-0064">Aspartyl protease</keyword>
<dbReference type="Proteomes" id="UP001162131">
    <property type="component" value="Unassembled WGS sequence"/>
</dbReference>
<dbReference type="PANTHER" id="PTHR47966:SF51">
    <property type="entry name" value="BETA-SITE APP-CLEAVING ENZYME, ISOFORM A-RELATED"/>
    <property type="match status" value="1"/>
</dbReference>
<evidence type="ECO:0000256" key="5">
    <source>
        <dbReference type="PIRSR" id="PIRSR601461-1"/>
    </source>
</evidence>
<evidence type="ECO:0000256" key="1">
    <source>
        <dbReference type="ARBA" id="ARBA00007447"/>
    </source>
</evidence>
<evidence type="ECO:0000256" key="7">
    <source>
        <dbReference type="RuleBase" id="RU000454"/>
    </source>
</evidence>
<keyword evidence="11" id="KW-1185">Reference proteome</keyword>
<dbReference type="InterPro" id="IPR001969">
    <property type="entry name" value="Aspartic_peptidase_AS"/>
</dbReference>
<dbReference type="PRINTS" id="PR00792">
    <property type="entry name" value="PEPSIN"/>
</dbReference>
<evidence type="ECO:0000256" key="4">
    <source>
        <dbReference type="ARBA" id="ARBA00022801"/>
    </source>
</evidence>
<dbReference type="CDD" id="cd05471">
    <property type="entry name" value="pepsin_like"/>
    <property type="match status" value="1"/>
</dbReference>
<dbReference type="Pfam" id="PF00026">
    <property type="entry name" value="Asp"/>
    <property type="match status" value="1"/>
</dbReference>
<dbReference type="GO" id="GO:0016485">
    <property type="term" value="P:protein processing"/>
    <property type="evidence" value="ECO:0007669"/>
    <property type="project" value="UniProtKB-ARBA"/>
</dbReference>
<feature type="disulfide bond" evidence="6">
    <location>
        <begin position="262"/>
        <end position="295"/>
    </location>
</feature>
<evidence type="ECO:0000256" key="2">
    <source>
        <dbReference type="ARBA" id="ARBA00022670"/>
    </source>
</evidence>
<keyword evidence="8" id="KW-1133">Transmembrane helix</keyword>
<dbReference type="AlphaFoldDB" id="A0AAU9J0Y6"/>
<proteinExistence type="inferred from homology"/>
<dbReference type="InterPro" id="IPR033121">
    <property type="entry name" value="PEPTIDASE_A1"/>
</dbReference>
<keyword evidence="4 7" id="KW-0378">Hydrolase</keyword>
<dbReference type="InterPro" id="IPR001461">
    <property type="entry name" value="Aspartic_peptidase_A1"/>
</dbReference>
<keyword evidence="6" id="KW-1015">Disulfide bond</keyword>
<evidence type="ECO:0000256" key="3">
    <source>
        <dbReference type="ARBA" id="ARBA00022750"/>
    </source>
</evidence>
<protein>
    <recommendedName>
        <fullName evidence="9">Peptidase A1 domain-containing protein</fullName>
    </recommendedName>
</protein>
<dbReference type="GO" id="GO:0004190">
    <property type="term" value="F:aspartic-type endopeptidase activity"/>
    <property type="evidence" value="ECO:0007669"/>
    <property type="project" value="UniProtKB-KW"/>
</dbReference>
<dbReference type="FunFam" id="2.40.70.10:FF:000115">
    <property type="entry name" value="Lysosomal aspartic protease"/>
    <property type="match status" value="1"/>
</dbReference>
<gene>
    <name evidence="10" type="ORF">BSTOLATCC_MIC13201</name>
</gene>